<comment type="caution">
    <text evidence="1">The sequence shown here is derived from an EMBL/GenBank/DDBJ whole genome shotgun (WGS) entry which is preliminary data.</text>
</comment>
<evidence type="ECO:0000313" key="1">
    <source>
        <dbReference type="EMBL" id="KJX92159.1"/>
    </source>
</evidence>
<evidence type="ECO:0008006" key="3">
    <source>
        <dbReference type="Google" id="ProtNLM"/>
    </source>
</evidence>
<evidence type="ECO:0000313" key="2">
    <source>
        <dbReference type="Proteomes" id="UP000033647"/>
    </source>
</evidence>
<dbReference type="STRING" id="1047168.A0A0F4G4D7"/>
<dbReference type="OrthoDB" id="2967263at2759"/>
<name>A0A0F4G4D7_9PEZI</name>
<keyword evidence="2" id="KW-1185">Reference proteome</keyword>
<dbReference type="AlphaFoldDB" id="A0A0F4G4D7"/>
<organism evidence="1 2">
    <name type="scientific">Zymoseptoria brevis</name>
    <dbReference type="NCBI Taxonomy" id="1047168"/>
    <lineage>
        <taxon>Eukaryota</taxon>
        <taxon>Fungi</taxon>
        <taxon>Dikarya</taxon>
        <taxon>Ascomycota</taxon>
        <taxon>Pezizomycotina</taxon>
        <taxon>Dothideomycetes</taxon>
        <taxon>Dothideomycetidae</taxon>
        <taxon>Mycosphaerellales</taxon>
        <taxon>Mycosphaerellaceae</taxon>
        <taxon>Zymoseptoria</taxon>
    </lineage>
</organism>
<sequence length="319" mass="35571">MAAPSPSSLPTASPNNPYSALISACSNDPSQIQSHYLTHRSTRNTQQRTLLLSPSFQGVKVDEILYKLSHPESYPGYEDPRHCLVVWARPTEGVRGLVRECQRRLKEVVSNLWLMPSSNLHMTALEVTHSRTPAEIDPLVEQISPHLETIFALPHTHRVELVKPCLSFDAQAIALSFVPAATSCSSSPADSEFEQEAPTYHHLRRDLHALLTSQANMSIASRYITPSAHLTIARFIEASDLLDPSTGEVDRGKVEKLVETIEGVNRWLEDEYWALGREMGARWVVGEERGLEVKRGKVWYGGGERVGVGEGFLDWVGRI</sequence>
<dbReference type="InterPro" id="IPR009097">
    <property type="entry name" value="Cyclic_Pdiesterase"/>
</dbReference>
<dbReference type="EMBL" id="LAFY01005859">
    <property type="protein sequence ID" value="KJX92159.1"/>
    <property type="molecule type" value="Genomic_DNA"/>
</dbReference>
<accession>A0A0F4G4D7</accession>
<gene>
    <name evidence="1" type="ORF">TI39_contig5904g00002</name>
</gene>
<protein>
    <recommendedName>
        <fullName evidence="3">RNA ligase/cyclic nucleotide phosphodiesterase</fullName>
    </recommendedName>
</protein>
<proteinExistence type="predicted"/>
<dbReference type="SUPFAM" id="SSF55144">
    <property type="entry name" value="LigT-like"/>
    <property type="match status" value="1"/>
</dbReference>
<reference evidence="1 2" key="1">
    <citation type="submission" date="2015-03" db="EMBL/GenBank/DDBJ databases">
        <title>RNA-seq based gene annotation and comparative genomics of four Zymoseptoria species reveal species-specific pathogenicity related genes and transposable element activity.</title>
        <authorList>
            <person name="Grandaubert J."/>
            <person name="Bhattacharyya A."/>
            <person name="Stukenbrock E.H."/>
        </authorList>
    </citation>
    <scope>NUCLEOTIDE SEQUENCE [LARGE SCALE GENOMIC DNA]</scope>
    <source>
        <strain evidence="1 2">Zb18110</strain>
    </source>
</reference>
<dbReference type="Proteomes" id="UP000033647">
    <property type="component" value="Unassembled WGS sequence"/>
</dbReference>